<comment type="subcellular location">
    <subcellularLocation>
        <location evidence="1">Membrane</location>
        <topology evidence="1">Multi-pass membrane protein</topology>
    </subcellularLocation>
</comment>
<proteinExistence type="inferred from homology"/>
<dbReference type="InterPro" id="IPR002528">
    <property type="entry name" value="MATE_fam"/>
</dbReference>
<feature type="transmembrane region" description="Helical" evidence="6">
    <location>
        <begin position="265"/>
        <end position="285"/>
    </location>
</feature>
<feature type="transmembrane region" description="Helical" evidence="6">
    <location>
        <begin position="392"/>
        <end position="411"/>
    </location>
</feature>
<dbReference type="AlphaFoldDB" id="A0A843X476"/>
<name>A0A843X476_COLES</name>
<protein>
    <recommendedName>
        <fullName evidence="6">Protein DETOXIFICATION</fullName>
    </recommendedName>
    <alternativeName>
        <fullName evidence="6">Multidrug and toxic compound extrusion protein</fullName>
    </alternativeName>
</protein>
<feature type="transmembrane region" description="Helical" evidence="6">
    <location>
        <begin position="165"/>
        <end position="183"/>
    </location>
</feature>
<reference evidence="7" key="1">
    <citation type="submission" date="2017-07" db="EMBL/GenBank/DDBJ databases">
        <title>Taro Niue Genome Assembly and Annotation.</title>
        <authorList>
            <person name="Atibalentja N."/>
            <person name="Keating K."/>
            <person name="Fields C.J."/>
        </authorList>
    </citation>
    <scope>NUCLEOTIDE SEQUENCE</scope>
    <source>
        <strain evidence="7">Niue_2</strain>
        <tissue evidence="7">Leaf</tissue>
    </source>
</reference>
<feature type="transmembrane region" description="Helical" evidence="6">
    <location>
        <begin position="345"/>
        <end position="372"/>
    </location>
</feature>
<feature type="transmembrane region" description="Helical" evidence="6">
    <location>
        <begin position="305"/>
        <end position="324"/>
    </location>
</feature>
<dbReference type="EMBL" id="NMUH01004720">
    <property type="protein sequence ID" value="MQM10610.1"/>
    <property type="molecule type" value="Genomic_DNA"/>
</dbReference>
<dbReference type="PANTHER" id="PTHR11206">
    <property type="entry name" value="MULTIDRUG RESISTANCE PROTEIN"/>
    <property type="match status" value="1"/>
</dbReference>
<keyword evidence="4 6" id="KW-1133">Transmembrane helix</keyword>
<evidence type="ECO:0000256" key="2">
    <source>
        <dbReference type="ARBA" id="ARBA00010199"/>
    </source>
</evidence>
<evidence type="ECO:0000256" key="1">
    <source>
        <dbReference type="ARBA" id="ARBA00004141"/>
    </source>
</evidence>
<feature type="transmembrane region" description="Helical" evidence="6">
    <location>
        <begin position="50"/>
        <end position="72"/>
    </location>
</feature>
<dbReference type="Pfam" id="PF01554">
    <property type="entry name" value="MatE"/>
    <property type="match status" value="2"/>
</dbReference>
<dbReference type="Proteomes" id="UP000652761">
    <property type="component" value="Unassembled WGS sequence"/>
</dbReference>
<dbReference type="GO" id="GO:0015297">
    <property type="term" value="F:antiporter activity"/>
    <property type="evidence" value="ECO:0007669"/>
    <property type="project" value="InterPro"/>
</dbReference>
<evidence type="ECO:0000256" key="6">
    <source>
        <dbReference type="RuleBase" id="RU004914"/>
    </source>
</evidence>
<feature type="transmembrane region" description="Helical" evidence="6">
    <location>
        <begin position="125"/>
        <end position="145"/>
    </location>
</feature>
<organism evidence="7 8">
    <name type="scientific">Colocasia esculenta</name>
    <name type="common">Wild taro</name>
    <name type="synonym">Arum esculentum</name>
    <dbReference type="NCBI Taxonomy" id="4460"/>
    <lineage>
        <taxon>Eukaryota</taxon>
        <taxon>Viridiplantae</taxon>
        <taxon>Streptophyta</taxon>
        <taxon>Embryophyta</taxon>
        <taxon>Tracheophyta</taxon>
        <taxon>Spermatophyta</taxon>
        <taxon>Magnoliopsida</taxon>
        <taxon>Liliopsida</taxon>
        <taxon>Araceae</taxon>
        <taxon>Aroideae</taxon>
        <taxon>Colocasieae</taxon>
        <taxon>Colocasia</taxon>
    </lineage>
</organism>
<keyword evidence="8" id="KW-1185">Reference proteome</keyword>
<dbReference type="GO" id="GO:0016020">
    <property type="term" value="C:membrane"/>
    <property type="evidence" value="ECO:0007669"/>
    <property type="project" value="UniProtKB-SubCell"/>
</dbReference>
<evidence type="ECO:0000313" key="7">
    <source>
        <dbReference type="EMBL" id="MQM10610.1"/>
    </source>
</evidence>
<feature type="transmembrane region" description="Helical" evidence="6">
    <location>
        <begin position="446"/>
        <end position="469"/>
    </location>
</feature>
<comment type="caution">
    <text evidence="7">The sequence shown here is derived from an EMBL/GenBank/DDBJ whole genome shotgun (WGS) entry which is preliminary data.</text>
</comment>
<comment type="similarity">
    <text evidence="2 6">Belongs to the multi antimicrobial extrusion (MATE) (TC 2.A.66.1) family.</text>
</comment>
<dbReference type="NCBIfam" id="TIGR00797">
    <property type="entry name" value="matE"/>
    <property type="match status" value="1"/>
</dbReference>
<evidence type="ECO:0000313" key="8">
    <source>
        <dbReference type="Proteomes" id="UP000652761"/>
    </source>
</evidence>
<gene>
    <name evidence="7" type="ORF">Taro_043505</name>
</gene>
<keyword evidence="3 6" id="KW-0812">Transmembrane</keyword>
<feature type="transmembrane region" description="Helical" evidence="6">
    <location>
        <begin position="195"/>
        <end position="214"/>
    </location>
</feature>
<dbReference type="OrthoDB" id="2126698at2759"/>
<feature type="transmembrane region" description="Helical" evidence="6">
    <location>
        <begin position="92"/>
        <end position="113"/>
    </location>
</feature>
<dbReference type="CDD" id="cd13132">
    <property type="entry name" value="MATE_eukaryotic"/>
    <property type="match status" value="1"/>
</dbReference>
<evidence type="ECO:0000256" key="3">
    <source>
        <dbReference type="ARBA" id="ARBA00022692"/>
    </source>
</evidence>
<evidence type="ECO:0000256" key="5">
    <source>
        <dbReference type="ARBA" id="ARBA00023136"/>
    </source>
</evidence>
<evidence type="ECO:0000256" key="4">
    <source>
        <dbReference type="ARBA" id="ARBA00022989"/>
    </source>
</evidence>
<dbReference type="GO" id="GO:0042910">
    <property type="term" value="F:xenobiotic transmembrane transporter activity"/>
    <property type="evidence" value="ECO:0007669"/>
    <property type="project" value="InterPro"/>
</dbReference>
<keyword evidence="5 6" id="KW-0472">Membrane</keyword>
<accession>A0A843X476</accession>
<dbReference type="GO" id="GO:1990961">
    <property type="term" value="P:xenobiotic detoxification by transmembrane export across the plasma membrane"/>
    <property type="evidence" value="ECO:0007669"/>
    <property type="project" value="InterPro"/>
</dbReference>
<dbReference type="InterPro" id="IPR045069">
    <property type="entry name" value="MATE_euk"/>
</dbReference>
<feature type="transmembrane region" description="Helical" evidence="6">
    <location>
        <begin position="418"/>
        <end position="440"/>
    </location>
</feature>
<feature type="transmembrane region" description="Helical" evidence="6">
    <location>
        <begin position="220"/>
        <end position="244"/>
    </location>
</feature>
<sequence length="498" mass="54214">MGDAGTSSVPLLVDIDERSRAAEELFESGPVPCRELVRATVWESKNLWRLSWASIIVQVFNFSLSLVTQMFVGHLGSTALAGVSIANVGIQGLALGIMMGMASAVQTVCGQAFGAKKYGIMGTVLQRALILQLIVGVAMGFVYWYSGPFFRLVRQSEEVSAIGQYYARGLVPQIIAYAIYLPMQRFLQAQNVINPMAYVAVGVFIFHLLLSWVVMSVLKLGVLGAALSLSFSWWVLVISTWLYIVFSPSCRDTWTGLSIRAFTGLWSYFKLTAASAVMLCLEIWYNQGIVLLTGFLSDPEISLDSISIITNYLAWDMMIMLGLSNAGSVRIGNELGAAHPRVAKFSVAVVVGTSVVINTIIAAIFLIFRVALSKLYTSSDEVISMVSNLMPLLSFSIFLNGIQPILSGVAIGSGWQAIVAYVNVGAYYLIGLPIGCVLGFKTSLGVAGIWWGMIIGVLVQTLTLIIITARTNWNREVEKAVQRVRRAGEEEALLRLKA</sequence>